<feature type="compositionally biased region" description="Low complexity" evidence="1">
    <location>
        <begin position="55"/>
        <end position="65"/>
    </location>
</feature>
<proteinExistence type="predicted"/>
<evidence type="ECO:0000256" key="1">
    <source>
        <dbReference type="SAM" id="MobiDB-lite"/>
    </source>
</evidence>
<organism evidence="2">
    <name type="scientific">Ixodes ricinus</name>
    <name type="common">Common tick</name>
    <name type="synonym">Acarus ricinus</name>
    <dbReference type="NCBI Taxonomy" id="34613"/>
    <lineage>
        <taxon>Eukaryota</taxon>
        <taxon>Metazoa</taxon>
        <taxon>Ecdysozoa</taxon>
        <taxon>Arthropoda</taxon>
        <taxon>Chelicerata</taxon>
        <taxon>Arachnida</taxon>
        <taxon>Acari</taxon>
        <taxon>Parasitiformes</taxon>
        <taxon>Ixodida</taxon>
        <taxon>Ixodoidea</taxon>
        <taxon>Ixodidae</taxon>
        <taxon>Ixodinae</taxon>
        <taxon>Ixodes</taxon>
    </lineage>
</organism>
<protein>
    <submittedName>
        <fullName evidence="2">Putative secreted protein</fullName>
    </submittedName>
</protein>
<reference evidence="2" key="1">
    <citation type="submission" date="2019-12" db="EMBL/GenBank/DDBJ databases">
        <title>An insight into the sialome of adult female Ixodes ricinus ticks feeding for 6 days.</title>
        <authorList>
            <person name="Perner J."/>
            <person name="Ribeiro J.M.C."/>
        </authorList>
    </citation>
    <scope>NUCLEOTIDE SEQUENCE</scope>
    <source>
        <strain evidence="2">Semi-engorged</strain>
        <tissue evidence="2">Salivary glands</tissue>
    </source>
</reference>
<dbReference type="AlphaFoldDB" id="A0A6B0U2M9"/>
<accession>A0A6B0U2M9</accession>
<name>A0A6B0U2M9_IXORI</name>
<feature type="region of interest" description="Disordered" evidence="1">
    <location>
        <begin position="53"/>
        <end position="92"/>
    </location>
</feature>
<dbReference type="EMBL" id="GIFC01004639">
    <property type="protein sequence ID" value="MXU86722.1"/>
    <property type="molecule type" value="Transcribed_RNA"/>
</dbReference>
<dbReference type="PROSITE" id="PS51257">
    <property type="entry name" value="PROKAR_LIPOPROTEIN"/>
    <property type="match status" value="1"/>
</dbReference>
<evidence type="ECO:0000313" key="2">
    <source>
        <dbReference type="EMBL" id="MXU86722.1"/>
    </source>
</evidence>
<sequence>MSRGLVVRTHTTHAQLSSFPLSSSCALLSPLALSTNCVHCACVLFYSHRARTRNSPPLVSSPPSVKNNKRRAASVPSFSAASCDEGSRRGYR</sequence>